<gene>
    <name evidence="6" type="ORF">C7455_10261</name>
</gene>
<keyword evidence="4" id="KW-0456">Lyase</keyword>
<keyword evidence="7" id="KW-1185">Reference proteome</keyword>
<comment type="subunit">
    <text evidence="3">Homotrimer.</text>
</comment>
<dbReference type="NCBIfam" id="NF006600">
    <property type="entry name" value="PRK09140.1"/>
    <property type="match status" value="1"/>
</dbReference>
<evidence type="ECO:0000313" key="6">
    <source>
        <dbReference type="EMBL" id="PWK61375.1"/>
    </source>
</evidence>
<accession>A0A316GJY8</accession>
<proteinExistence type="inferred from homology"/>
<evidence type="ECO:0000313" key="7">
    <source>
        <dbReference type="Proteomes" id="UP000245708"/>
    </source>
</evidence>
<sequence length="207" mass="21702">MTQDRNLIAILRGLTPDEALPVAEALVTAGITRIEVPLNSPRPLDSIRLMADHMGHHALIGAGTVLTSEAVREVAEAGGRLIVSPNFDAEVVAETKRLALLSFPGVLTPSECFAALKARCDGLKIFPAFQMGIEGLVAIRAVLPKAAQLYMVGGVGPEAFDDWLKAGASGFGLGSSLYRPGLSADEVGTRARRMVAAWDDATKGVAA</sequence>
<dbReference type="Proteomes" id="UP000245708">
    <property type="component" value="Unassembled WGS sequence"/>
</dbReference>
<evidence type="ECO:0000256" key="2">
    <source>
        <dbReference type="ARBA" id="ARBA00006906"/>
    </source>
</evidence>
<dbReference type="AlphaFoldDB" id="A0A316GJY8"/>
<dbReference type="EMBL" id="QGGW01000002">
    <property type="protein sequence ID" value="PWK61375.1"/>
    <property type="molecule type" value="Genomic_DNA"/>
</dbReference>
<dbReference type="InterPro" id="IPR000887">
    <property type="entry name" value="Aldlse_KDPG_KHG"/>
</dbReference>
<keyword evidence="5" id="KW-0119">Carbohydrate metabolism</keyword>
<comment type="pathway">
    <text evidence="1">Carbohydrate acid metabolism.</text>
</comment>
<dbReference type="PANTHER" id="PTHR30246">
    <property type="entry name" value="2-KETO-3-DEOXY-6-PHOSPHOGLUCONATE ALDOLASE"/>
    <property type="match status" value="1"/>
</dbReference>
<dbReference type="GO" id="GO:0016829">
    <property type="term" value="F:lyase activity"/>
    <property type="evidence" value="ECO:0007669"/>
    <property type="project" value="UniProtKB-KW"/>
</dbReference>
<name>A0A316GJY8_9RHOB</name>
<dbReference type="CDD" id="cd00452">
    <property type="entry name" value="KDPG_aldolase"/>
    <property type="match status" value="1"/>
</dbReference>
<evidence type="ECO:0000256" key="1">
    <source>
        <dbReference type="ARBA" id="ARBA00004761"/>
    </source>
</evidence>
<organism evidence="6 7">
    <name type="scientific">Roseicyclus mahoneyensis</name>
    <dbReference type="NCBI Taxonomy" id="164332"/>
    <lineage>
        <taxon>Bacteria</taxon>
        <taxon>Pseudomonadati</taxon>
        <taxon>Pseudomonadota</taxon>
        <taxon>Alphaproteobacteria</taxon>
        <taxon>Rhodobacterales</taxon>
        <taxon>Roseobacteraceae</taxon>
        <taxon>Roseicyclus</taxon>
    </lineage>
</organism>
<dbReference type="InterPro" id="IPR013785">
    <property type="entry name" value="Aldolase_TIM"/>
</dbReference>
<dbReference type="PANTHER" id="PTHR30246:SF1">
    <property type="entry name" value="2-DEHYDRO-3-DEOXY-6-PHOSPHOGALACTONATE ALDOLASE-RELATED"/>
    <property type="match status" value="1"/>
</dbReference>
<dbReference type="SUPFAM" id="SSF51569">
    <property type="entry name" value="Aldolase"/>
    <property type="match status" value="1"/>
</dbReference>
<protein>
    <submittedName>
        <fullName evidence="6">2-keto-3-deoxy-phosphogalactonate aldolase</fullName>
    </submittedName>
</protein>
<dbReference type="RefSeq" id="WP_109666290.1">
    <property type="nucleotide sequence ID" value="NZ_QGGW01000002.1"/>
</dbReference>
<comment type="similarity">
    <text evidence="2">Belongs to the KHG/KDPG aldolase family.</text>
</comment>
<evidence type="ECO:0000256" key="5">
    <source>
        <dbReference type="ARBA" id="ARBA00023277"/>
    </source>
</evidence>
<dbReference type="Gene3D" id="3.20.20.70">
    <property type="entry name" value="Aldolase class I"/>
    <property type="match status" value="1"/>
</dbReference>
<evidence type="ECO:0000256" key="4">
    <source>
        <dbReference type="ARBA" id="ARBA00023239"/>
    </source>
</evidence>
<comment type="caution">
    <text evidence="6">The sequence shown here is derived from an EMBL/GenBank/DDBJ whole genome shotgun (WGS) entry which is preliminary data.</text>
</comment>
<reference evidence="6 7" key="1">
    <citation type="submission" date="2018-05" db="EMBL/GenBank/DDBJ databases">
        <title>Genomic Encyclopedia of Type Strains, Phase IV (KMG-IV): sequencing the most valuable type-strain genomes for metagenomic binning, comparative biology and taxonomic classification.</title>
        <authorList>
            <person name="Goeker M."/>
        </authorList>
    </citation>
    <scope>NUCLEOTIDE SEQUENCE [LARGE SCALE GENOMIC DNA]</scope>
    <source>
        <strain evidence="6 7">DSM 16097</strain>
    </source>
</reference>
<dbReference type="Pfam" id="PF01081">
    <property type="entry name" value="Aldolase"/>
    <property type="match status" value="1"/>
</dbReference>
<evidence type="ECO:0000256" key="3">
    <source>
        <dbReference type="ARBA" id="ARBA00011233"/>
    </source>
</evidence>
<dbReference type="OrthoDB" id="7204076at2"/>